<name>A0A1X0RK06_RHIZD</name>
<sequence length="93" mass="10676">MEERSERTFEDIKAFSKYTKNSFISSHTQEFLGFVFNTKSMQIQVPSKKIQKLKSRISQLQLSQSPKLCQWIAILLGKITSMVPAIGDTLLHI</sequence>
<dbReference type="AlphaFoldDB" id="A0A1X0RK06"/>
<dbReference type="Proteomes" id="UP000242381">
    <property type="component" value="Unassembled WGS sequence"/>
</dbReference>
<reference evidence="1 2" key="1">
    <citation type="journal article" date="2016" name="Proc. Natl. Acad. Sci. U.S.A.">
        <title>Lipid metabolic changes in an early divergent fungus govern the establishment of a mutualistic symbiosis with endobacteria.</title>
        <authorList>
            <person name="Lastovetsky O.A."/>
            <person name="Gaspar M.L."/>
            <person name="Mondo S.J."/>
            <person name="LaButti K.M."/>
            <person name="Sandor L."/>
            <person name="Grigoriev I.V."/>
            <person name="Henry S.A."/>
            <person name="Pawlowska T.E."/>
        </authorList>
    </citation>
    <scope>NUCLEOTIDE SEQUENCE [LARGE SCALE GENOMIC DNA]</scope>
    <source>
        <strain evidence="1 2">ATCC 11559</strain>
    </source>
</reference>
<dbReference type="EMBL" id="KV921717">
    <property type="protein sequence ID" value="ORE12304.1"/>
    <property type="molecule type" value="Genomic_DNA"/>
</dbReference>
<dbReference type="PANTHER" id="PTHR33050:SF7">
    <property type="entry name" value="RIBONUCLEASE H"/>
    <property type="match status" value="1"/>
</dbReference>
<dbReference type="InterPro" id="IPR052055">
    <property type="entry name" value="Hepadnavirus_pol/RT"/>
</dbReference>
<dbReference type="PANTHER" id="PTHR33050">
    <property type="entry name" value="REVERSE TRANSCRIPTASE DOMAIN-CONTAINING PROTEIN"/>
    <property type="match status" value="1"/>
</dbReference>
<proteinExistence type="predicted"/>
<protein>
    <submittedName>
        <fullName evidence="1">Uncharacterized protein</fullName>
    </submittedName>
</protein>
<evidence type="ECO:0000313" key="2">
    <source>
        <dbReference type="Proteomes" id="UP000242381"/>
    </source>
</evidence>
<evidence type="ECO:0000313" key="1">
    <source>
        <dbReference type="EMBL" id="ORE12304.1"/>
    </source>
</evidence>
<organism evidence="1 2">
    <name type="scientific">Rhizopus microsporus</name>
    <dbReference type="NCBI Taxonomy" id="58291"/>
    <lineage>
        <taxon>Eukaryota</taxon>
        <taxon>Fungi</taxon>
        <taxon>Fungi incertae sedis</taxon>
        <taxon>Mucoromycota</taxon>
        <taxon>Mucoromycotina</taxon>
        <taxon>Mucoromycetes</taxon>
        <taxon>Mucorales</taxon>
        <taxon>Mucorineae</taxon>
        <taxon>Rhizopodaceae</taxon>
        <taxon>Rhizopus</taxon>
    </lineage>
</organism>
<accession>A0A1X0RK06</accession>
<gene>
    <name evidence="1" type="ORF">BCV71DRAFT_282264</name>
</gene>